<organism evidence="2 3">
    <name type="scientific">Penicillium italicum</name>
    <name type="common">Blue mold</name>
    <dbReference type="NCBI Taxonomy" id="40296"/>
    <lineage>
        <taxon>Eukaryota</taxon>
        <taxon>Fungi</taxon>
        <taxon>Dikarya</taxon>
        <taxon>Ascomycota</taxon>
        <taxon>Pezizomycotina</taxon>
        <taxon>Eurotiomycetes</taxon>
        <taxon>Eurotiomycetidae</taxon>
        <taxon>Eurotiales</taxon>
        <taxon>Aspergillaceae</taxon>
        <taxon>Penicillium</taxon>
    </lineage>
</organism>
<keyword evidence="3" id="KW-1185">Reference proteome</keyword>
<gene>
    <name evidence="2" type="ORF">PITC_062960</name>
</gene>
<keyword evidence="1" id="KW-0175">Coiled coil</keyword>
<accession>A0A0A2L3M6</accession>
<protein>
    <submittedName>
        <fullName evidence="2">Uncharacterized protein</fullName>
    </submittedName>
</protein>
<comment type="caution">
    <text evidence="2">The sequence shown here is derived from an EMBL/GenBank/DDBJ whole genome shotgun (WGS) entry which is preliminary data.</text>
</comment>
<reference evidence="2 3" key="1">
    <citation type="journal article" date="2015" name="Mol. Plant Microbe Interact.">
        <title>Genome, transcriptome, and functional analyses of Penicillium expansum provide new insights into secondary metabolism and pathogenicity.</title>
        <authorList>
            <person name="Ballester A.R."/>
            <person name="Marcet-Houben M."/>
            <person name="Levin E."/>
            <person name="Sela N."/>
            <person name="Selma-Lazaro C."/>
            <person name="Carmona L."/>
            <person name="Wisniewski M."/>
            <person name="Droby S."/>
            <person name="Gonzalez-Candelas L."/>
            <person name="Gabaldon T."/>
        </authorList>
    </citation>
    <scope>NUCLEOTIDE SEQUENCE [LARGE SCALE GENOMIC DNA]</scope>
    <source>
        <strain evidence="2 3">PHI-1</strain>
    </source>
</reference>
<dbReference type="OrthoDB" id="4336792at2759"/>
<evidence type="ECO:0000256" key="1">
    <source>
        <dbReference type="SAM" id="Coils"/>
    </source>
</evidence>
<name>A0A0A2L3M6_PENIT</name>
<evidence type="ECO:0000313" key="3">
    <source>
        <dbReference type="Proteomes" id="UP000030104"/>
    </source>
</evidence>
<dbReference type="EMBL" id="JQGA01000949">
    <property type="protein sequence ID" value="KGO71215.1"/>
    <property type="molecule type" value="Genomic_DNA"/>
</dbReference>
<dbReference type="Proteomes" id="UP000030104">
    <property type="component" value="Unassembled WGS sequence"/>
</dbReference>
<dbReference type="Pfam" id="PF23397">
    <property type="entry name" value="DUF7104"/>
    <property type="match status" value="3"/>
</dbReference>
<feature type="coiled-coil region" evidence="1">
    <location>
        <begin position="36"/>
        <end position="86"/>
    </location>
</feature>
<dbReference type="InterPro" id="IPR055530">
    <property type="entry name" value="DUF7104"/>
</dbReference>
<dbReference type="AlphaFoldDB" id="A0A0A2L3M6"/>
<proteinExistence type="predicted"/>
<evidence type="ECO:0000313" key="2">
    <source>
        <dbReference type="EMBL" id="KGO71215.1"/>
    </source>
</evidence>
<dbReference type="HOGENOM" id="CLU_918614_0_0_1"/>
<dbReference type="STRING" id="40296.A0A0A2L3M6"/>
<sequence length="303" mass="34821">MMGFFNRPTTFQFYGDDHKILLYGLNSIARYKLTEIFIAENALRELTQREETLQNRTLALQKAMAIESDGAQLEKANQQLEMTQAQYPRKEYALYRAESMLPPKFKKAYDDETHHSRLNWTKITTKEDAVTAAARNPSNGDKEQLFSRTGHLVSMSRRMSSKAAAGNDKSGGNIMATLLDERGADIPITDRKPRWRMRTVGIGSRHFSFAIEPMSRSQRMWWNQCMNTILSVACSLERHVDSMYEKLLKPMHVARFAFGFLEYLLDSALVPMPDEGRRLLDATLLMLEEIEDIEPELSEHEAT</sequence>